<accession>A0AB39XW07</accession>
<dbReference type="InterPro" id="IPR027268">
    <property type="entry name" value="Peptidase_M4/M1_CTD_sf"/>
</dbReference>
<evidence type="ECO:0000313" key="10">
    <source>
        <dbReference type="EMBL" id="XDV62053.1"/>
    </source>
</evidence>
<dbReference type="InterPro" id="IPR052759">
    <property type="entry name" value="Metalloprotease_M4"/>
</dbReference>
<keyword evidence="2 7" id="KW-0645">Protease</keyword>
<evidence type="ECO:0000256" key="5">
    <source>
        <dbReference type="ARBA" id="ARBA00022833"/>
    </source>
</evidence>
<dbReference type="InterPro" id="IPR013856">
    <property type="entry name" value="Peptidase_M4_domain"/>
</dbReference>
<keyword evidence="6 7" id="KW-0482">Metalloprotease</keyword>
<evidence type="ECO:0000256" key="1">
    <source>
        <dbReference type="ARBA" id="ARBA00009388"/>
    </source>
</evidence>
<dbReference type="PANTHER" id="PTHR43579">
    <property type="match status" value="1"/>
</dbReference>
<evidence type="ECO:0000256" key="7">
    <source>
        <dbReference type="RuleBase" id="RU366073"/>
    </source>
</evidence>
<reference evidence="10" key="1">
    <citation type="submission" date="2024-08" db="EMBL/GenBank/DDBJ databases">
        <authorList>
            <person name="Yu S.T."/>
        </authorList>
    </citation>
    <scope>NUCLEOTIDE SEQUENCE</scope>
    <source>
        <strain evidence="10">R33</strain>
    </source>
</reference>
<dbReference type="CDD" id="cd09597">
    <property type="entry name" value="M4_TLP"/>
    <property type="match status" value="1"/>
</dbReference>
<sequence length="244" mass="25867">MSAREEGGAPSGDAVVDGAYDALGVTWDFFRTVYGRNSIDGRGGPVEAVVRTGEPGMAWQRSRILLGDGGVPPVEAFAEQFTAGIIHHTAELESYGEPGALAVSLGNVFGVLAKQYGLQHTVQEADWLFGRGVASSDGAGGSLKDPARFHQAAHMTEYDDTSGDDGGVHANAGIPGHAFYLVATELGGHAWDRAGRIWYKALMEYAARTTNFSAFRYATIGAARDLDWSTDVVAKAWSAVGVER</sequence>
<gene>
    <name evidence="10" type="ORF">AB5J51_03450</name>
</gene>
<name>A0AB39XW07_9ACTN</name>
<comment type="subcellular location">
    <subcellularLocation>
        <location evidence="7">Secreted</location>
    </subcellularLocation>
</comment>
<keyword evidence="7" id="KW-0964">Secreted</keyword>
<dbReference type="PRINTS" id="PR00730">
    <property type="entry name" value="THERMOLYSIN"/>
</dbReference>
<dbReference type="PANTHER" id="PTHR43579:SF1">
    <property type="entry name" value="NEUTRAL METALLOPROTEINASE"/>
    <property type="match status" value="1"/>
</dbReference>
<dbReference type="Pfam" id="PF02868">
    <property type="entry name" value="Peptidase_M4_C"/>
    <property type="match status" value="1"/>
</dbReference>
<evidence type="ECO:0000256" key="3">
    <source>
        <dbReference type="ARBA" id="ARBA00022723"/>
    </source>
</evidence>
<organism evidence="10">
    <name type="scientific">Streptomyces sp. R33</name>
    <dbReference type="NCBI Taxonomy" id="3238629"/>
    <lineage>
        <taxon>Bacteria</taxon>
        <taxon>Bacillati</taxon>
        <taxon>Actinomycetota</taxon>
        <taxon>Actinomycetes</taxon>
        <taxon>Kitasatosporales</taxon>
        <taxon>Streptomycetaceae</taxon>
        <taxon>Streptomyces</taxon>
    </lineage>
</organism>
<comment type="function">
    <text evidence="7">Extracellular zinc metalloprotease.</text>
</comment>
<keyword evidence="5 7" id="KW-0862">Zinc</keyword>
<dbReference type="GO" id="GO:0046872">
    <property type="term" value="F:metal ion binding"/>
    <property type="evidence" value="ECO:0007669"/>
    <property type="project" value="UniProtKB-UniRule"/>
</dbReference>
<dbReference type="Gene3D" id="1.10.390.10">
    <property type="entry name" value="Neutral Protease Domain 2"/>
    <property type="match status" value="1"/>
</dbReference>
<evidence type="ECO:0000256" key="4">
    <source>
        <dbReference type="ARBA" id="ARBA00022801"/>
    </source>
</evidence>
<dbReference type="AlphaFoldDB" id="A0AB39XW07"/>
<dbReference type="Pfam" id="PF01447">
    <property type="entry name" value="Peptidase_M4"/>
    <property type="match status" value="1"/>
</dbReference>
<dbReference type="InterPro" id="IPR023612">
    <property type="entry name" value="Peptidase_M4"/>
</dbReference>
<dbReference type="GO" id="GO:0006508">
    <property type="term" value="P:proteolysis"/>
    <property type="evidence" value="ECO:0007669"/>
    <property type="project" value="UniProtKB-KW"/>
</dbReference>
<keyword evidence="3" id="KW-0479">Metal-binding</keyword>
<evidence type="ECO:0000259" key="9">
    <source>
        <dbReference type="Pfam" id="PF02868"/>
    </source>
</evidence>
<evidence type="ECO:0000259" key="8">
    <source>
        <dbReference type="Pfam" id="PF01447"/>
    </source>
</evidence>
<protein>
    <recommendedName>
        <fullName evidence="7">Neutral metalloproteinase</fullName>
        <ecNumber evidence="7">3.4.24.-</ecNumber>
    </recommendedName>
</protein>
<dbReference type="InterPro" id="IPR001570">
    <property type="entry name" value="Peptidase_M4_C_domain"/>
</dbReference>
<dbReference type="GO" id="GO:0005576">
    <property type="term" value="C:extracellular region"/>
    <property type="evidence" value="ECO:0007669"/>
    <property type="project" value="UniProtKB-SubCell"/>
</dbReference>
<dbReference type="SUPFAM" id="SSF55486">
    <property type="entry name" value="Metalloproteases ('zincins'), catalytic domain"/>
    <property type="match status" value="1"/>
</dbReference>
<proteinExistence type="inferred from homology"/>
<evidence type="ECO:0000256" key="6">
    <source>
        <dbReference type="ARBA" id="ARBA00023049"/>
    </source>
</evidence>
<feature type="domain" description="Peptidase M4" evidence="8">
    <location>
        <begin position="13"/>
        <end position="70"/>
    </location>
</feature>
<dbReference type="EC" id="3.4.24.-" evidence="7"/>
<dbReference type="RefSeq" id="WP_369776773.1">
    <property type="nucleotide sequence ID" value="NZ_CP165727.1"/>
</dbReference>
<dbReference type="Gene3D" id="3.10.170.10">
    <property type="match status" value="1"/>
</dbReference>
<comment type="similarity">
    <text evidence="1 7">Belongs to the peptidase M4 family.</text>
</comment>
<feature type="domain" description="Peptidase M4 C-terminal" evidence="9">
    <location>
        <begin position="90"/>
        <end position="242"/>
    </location>
</feature>
<dbReference type="EMBL" id="CP165727">
    <property type="protein sequence ID" value="XDV62053.1"/>
    <property type="molecule type" value="Genomic_DNA"/>
</dbReference>
<evidence type="ECO:0000256" key="2">
    <source>
        <dbReference type="ARBA" id="ARBA00022670"/>
    </source>
</evidence>
<comment type="cofactor">
    <cofactor evidence="7">
        <name>Zn(2+)</name>
        <dbReference type="ChEBI" id="CHEBI:29105"/>
    </cofactor>
</comment>
<dbReference type="GO" id="GO:0004222">
    <property type="term" value="F:metalloendopeptidase activity"/>
    <property type="evidence" value="ECO:0007669"/>
    <property type="project" value="UniProtKB-UniRule"/>
</dbReference>
<keyword evidence="4 7" id="KW-0378">Hydrolase</keyword>